<sequence length="80" mass="9540">MNESLKEILLKCEIYLEEDNYDALIESLEKVASFDTKNLTKEEYEEALRIIEFLIKKAEDKKLSIAEKLMNFQRFKGYIK</sequence>
<organism evidence="1 2">
    <name type="scientific">Hydrogenivirga caldilitoris</name>
    <dbReference type="NCBI Taxonomy" id="246264"/>
    <lineage>
        <taxon>Bacteria</taxon>
        <taxon>Pseudomonadati</taxon>
        <taxon>Aquificota</taxon>
        <taxon>Aquificia</taxon>
        <taxon>Aquificales</taxon>
        <taxon>Aquificaceae</taxon>
        <taxon>Hydrogenivirga</taxon>
    </lineage>
</organism>
<proteinExistence type="predicted"/>
<evidence type="ECO:0000313" key="1">
    <source>
        <dbReference type="EMBL" id="RLJ69770.1"/>
    </source>
</evidence>
<dbReference type="Proteomes" id="UP000267841">
    <property type="component" value="Unassembled WGS sequence"/>
</dbReference>
<dbReference type="AlphaFoldDB" id="A0A497XNQ6"/>
<evidence type="ECO:0000313" key="2">
    <source>
        <dbReference type="Proteomes" id="UP000267841"/>
    </source>
</evidence>
<keyword evidence="2" id="KW-1185">Reference proteome</keyword>
<comment type="caution">
    <text evidence="1">The sequence shown here is derived from an EMBL/GenBank/DDBJ whole genome shotgun (WGS) entry which is preliminary data.</text>
</comment>
<dbReference type="EMBL" id="RCCJ01000001">
    <property type="protein sequence ID" value="RLJ69770.1"/>
    <property type="molecule type" value="Genomic_DNA"/>
</dbReference>
<name>A0A497XNQ6_9AQUI</name>
<dbReference type="OrthoDB" id="9850850at2"/>
<protein>
    <submittedName>
        <fullName evidence="1">Uncharacterized protein</fullName>
    </submittedName>
</protein>
<accession>A0A497XNQ6</accession>
<gene>
    <name evidence="1" type="ORF">BCF55_0025</name>
</gene>
<reference evidence="1 2" key="1">
    <citation type="submission" date="2018-10" db="EMBL/GenBank/DDBJ databases">
        <title>Genomic Encyclopedia of Archaeal and Bacterial Type Strains, Phase II (KMG-II): from individual species to whole genera.</title>
        <authorList>
            <person name="Goeker M."/>
        </authorList>
    </citation>
    <scope>NUCLEOTIDE SEQUENCE [LARGE SCALE GENOMIC DNA]</scope>
    <source>
        <strain evidence="1 2">DSM 16510</strain>
    </source>
</reference>
<dbReference type="RefSeq" id="WP_121008591.1">
    <property type="nucleotide sequence ID" value="NZ_RCCJ01000001.1"/>
</dbReference>